<dbReference type="EMBL" id="WUBS01000014">
    <property type="protein sequence ID" value="NDL64721.1"/>
    <property type="molecule type" value="Genomic_DNA"/>
</dbReference>
<dbReference type="SUPFAM" id="SSF100950">
    <property type="entry name" value="NagB/RpiA/CoA transferase-like"/>
    <property type="match status" value="1"/>
</dbReference>
<dbReference type="Proteomes" id="UP000461443">
    <property type="component" value="Unassembled WGS sequence"/>
</dbReference>
<organism evidence="5 6">
    <name type="scientific">Acerihabitans arboris</name>
    <dbReference type="NCBI Taxonomy" id="2691583"/>
    <lineage>
        <taxon>Bacteria</taxon>
        <taxon>Pseudomonadati</taxon>
        <taxon>Pseudomonadota</taxon>
        <taxon>Gammaproteobacteria</taxon>
        <taxon>Enterobacterales</taxon>
        <taxon>Pectobacteriaceae</taxon>
        <taxon>Acerihabitans</taxon>
    </lineage>
</organism>
<dbReference type="Gene3D" id="3.40.50.1360">
    <property type="match status" value="1"/>
</dbReference>
<dbReference type="InterPro" id="IPR014036">
    <property type="entry name" value="DeoR-like_C"/>
</dbReference>
<dbReference type="Pfam" id="PF08220">
    <property type="entry name" value="HTH_DeoR"/>
    <property type="match status" value="1"/>
</dbReference>
<evidence type="ECO:0000259" key="4">
    <source>
        <dbReference type="PROSITE" id="PS51000"/>
    </source>
</evidence>
<name>A0A845SQ52_9GAMM</name>
<dbReference type="NCBIfam" id="NF007961">
    <property type="entry name" value="PRK10681.1"/>
    <property type="match status" value="1"/>
</dbReference>
<gene>
    <name evidence="5" type="primary">deoR</name>
    <name evidence="5" type="ORF">GRH90_18465</name>
</gene>
<dbReference type="AlphaFoldDB" id="A0A845SQ52"/>
<dbReference type="InterPro" id="IPR050313">
    <property type="entry name" value="Carb_Metab_HTH_regulators"/>
</dbReference>
<dbReference type="PROSITE" id="PS51000">
    <property type="entry name" value="HTH_DEOR_2"/>
    <property type="match status" value="1"/>
</dbReference>
<keyword evidence="6" id="KW-1185">Reference proteome</keyword>
<reference evidence="5 6" key="1">
    <citation type="submission" date="2019-12" db="EMBL/GenBank/DDBJ databases">
        <authorList>
            <person name="Lee S.D."/>
        </authorList>
    </citation>
    <scope>NUCLEOTIDE SEQUENCE [LARGE SCALE GENOMIC DNA]</scope>
    <source>
        <strain evidence="5 6">SAP-6</strain>
    </source>
</reference>
<evidence type="ECO:0000313" key="6">
    <source>
        <dbReference type="Proteomes" id="UP000461443"/>
    </source>
</evidence>
<proteinExistence type="predicted"/>
<evidence type="ECO:0000256" key="1">
    <source>
        <dbReference type="ARBA" id="ARBA00023015"/>
    </source>
</evidence>
<evidence type="ECO:0000256" key="2">
    <source>
        <dbReference type="ARBA" id="ARBA00023125"/>
    </source>
</evidence>
<dbReference type="RefSeq" id="WP_162367436.1">
    <property type="nucleotide sequence ID" value="NZ_WUBS01000014.1"/>
</dbReference>
<sequence>METRREERIHKLILALKREDKMHLKDAALLLGVSEMTIRRDLSAEPAQVVLLGGYVVNDPRNHNVTHYFVSDQKAKHVEEKSIAGRLAAALIEPDDTVFFDCGTTTSFIIDAIGDDLPFTAICYSLNTFLALQDRSNCKVILCGGEFHPANCIFTPLTQHSILDNIRPDKAFISAAGIDIRFGATCFNFDELTMKHRALSRSQQAIVVADHSKFDNTKAAFIGALSLFNILITDQSPHRKFHDYCRQHKITLRYPRE</sequence>
<evidence type="ECO:0000256" key="3">
    <source>
        <dbReference type="ARBA" id="ARBA00023163"/>
    </source>
</evidence>
<keyword evidence="2 5" id="KW-0238">DNA-binding</keyword>
<keyword evidence="1" id="KW-0805">Transcription regulation</keyword>
<dbReference type="InterPro" id="IPR037171">
    <property type="entry name" value="NagB/RpiA_transferase-like"/>
</dbReference>
<dbReference type="GO" id="GO:0003677">
    <property type="term" value="F:DNA binding"/>
    <property type="evidence" value="ECO:0007669"/>
    <property type="project" value="UniProtKB-KW"/>
</dbReference>
<dbReference type="GO" id="GO:0003700">
    <property type="term" value="F:DNA-binding transcription factor activity"/>
    <property type="evidence" value="ECO:0007669"/>
    <property type="project" value="InterPro"/>
</dbReference>
<dbReference type="SMART" id="SM01134">
    <property type="entry name" value="DeoRC"/>
    <property type="match status" value="1"/>
</dbReference>
<feature type="domain" description="HTH deoR-type" evidence="4">
    <location>
        <begin position="5"/>
        <end position="57"/>
    </location>
</feature>
<dbReference type="InterPro" id="IPR018356">
    <property type="entry name" value="Tscrpt_reg_HTH_DeoR_CS"/>
</dbReference>
<comment type="caution">
    <text evidence="5">The sequence shown here is derived from an EMBL/GenBank/DDBJ whole genome shotgun (WGS) entry which is preliminary data.</text>
</comment>
<keyword evidence="3" id="KW-0804">Transcription</keyword>
<accession>A0A845SQ52</accession>
<dbReference type="InterPro" id="IPR001034">
    <property type="entry name" value="DeoR_HTH"/>
</dbReference>
<dbReference type="PANTHER" id="PTHR30363:SF8">
    <property type="entry name" value="DEOXYRIBOSE OPERON REPRESSOR"/>
    <property type="match status" value="1"/>
</dbReference>
<protein>
    <submittedName>
        <fullName evidence="5">DNA-binding transcriptional repressor DeoR</fullName>
    </submittedName>
</protein>
<evidence type="ECO:0000313" key="5">
    <source>
        <dbReference type="EMBL" id="NDL64721.1"/>
    </source>
</evidence>
<reference evidence="5 6" key="2">
    <citation type="submission" date="2020-02" db="EMBL/GenBank/DDBJ databases">
        <title>The new genus of Enterobacteriales.</title>
        <authorList>
            <person name="Kim I.S."/>
        </authorList>
    </citation>
    <scope>NUCLEOTIDE SEQUENCE [LARGE SCALE GENOMIC DNA]</scope>
    <source>
        <strain evidence="5 6">SAP-6</strain>
    </source>
</reference>
<dbReference type="PANTHER" id="PTHR30363">
    <property type="entry name" value="HTH-TYPE TRANSCRIPTIONAL REGULATOR SRLR-RELATED"/>
    <property type="match status" value="1"/>
</dbReference>
<dbReference type="Pfam" id="PF00455">
    <property type="entry name" value="DeoRC"/>
    <property type="match status" value="1"/>
</dbReference>
<dbReference type="SMART" id="SM00420">
    <property type="entry name" value="HTH_DEOR"/>
    <property type="match status" value="1"/>
</dbReference>
<dbReference type="PROSITE" id="PS00894">
    <property type="entry name" value="HTH_DEOR_1"/>
    <property type="match status" value="1"/>
</dbReference>